<feature type="compositionally biased region" description="Acidic residues" evidence="1">
    <location>
        <begin position="52"/>
        <end position="62"/>
    </location>
</feature>
<protein>
    <submittedName>
        <fullName evidence="3">19524_t:CDS:1</fullName>
    </submittedName>
</protein>
<dbReference type="InterPro" id="IPR003034">
    <property type="entry name" value="SAP_dom"/>
</dbReference>
<feature type="compositionally biased region" description="Basic and acidic residues" evidence="1">
    <location>
        <begin position="101"/>
        <end position="113"/>
    </location>
</feature>
<accession>A0A9N9GEI0</accession>
<dbReference type="OrthoDB" id="2446405at2759"/>
<feature type="compositionally biased region" description="Polar residues" evidence="1">
    <location>
        <begin position="114"/>
        <end position="128"/>
    </location>
</feature>
<evidence type="ECO:0000313" key="3">
    <source>
        <dbReference type="EMBL" id="CAG8600686.1"/>
    </source>
</evidence>
<name>A0A9N9GEI0_9GLOM</name>
<organism evidence="3 4">
    <name type="scientific">Cetraspora pellucida</name>
    <dbReference type="NCBI Taxonomy" id="1433469"/>
    <lineage>
        <taxon>Eukaryota</taxon>
        <taxon>Fungi</taxon>
        <taxon>Fungi incertae sedis</taxon>
        <taxon>Mucoromycota</taxon>
        <taxon>Glomeromycotina</taxon>
        <taxon>Glomeromycetes</taxon>
        <taxon>Diversisporales</taxon>
        <taxon>Gigasporaceae</taxon>
        <taxon>Cetraspora</taxon>
    </lineage>
</organism>
<dbReference type="InterPro" id="IPR036361">
    <property type="entry name" value="SAP_dom_sf"/>
</dbReference>
<keyword evidence="4" id="KW-1185">Reference proteome</keyword>
<evidence type="ECO:0000313" key="4">
    <source>
        <dbReference type="Proteomes" id="UP000789759"/>
    </source>
</evidence>
<dbReference type="Pfam" id="PF02037">
    <property type="entry name" value="SAP"/>
    <property type="match status" value="1"/>
</dbReference>
<dbReference type="SUPFAM" id="SSF68906">
    <property type="entry name" value="SAP domain"/>
    <property type="match status" value="1"/>
</dbReference>
<sequence length="147" mass="16396">MSESNLSKAVLDDICRGLGLPTDGVKADLVQRIKDYTLDDVRKQQVGSNETIAEEMNLEEQLPDSLSEGSGTSGLNFQARSLQQLVQNTRQKGKAVLVETDEPRNSVSREQETRNFCNIDTEQVPRQSPNKRRLFEGDDDSAIVLET</sequence>
<proteinExistence type="predicted"/>
<feature type="region of interest" description="Disordered" evidence="1">
    <location>
        <begin position="49"/>
        <end position="74"/>
    </location>
</feature>
<comment type="caution">
    <text evidence="3">The sequence shown here is derived from an EMBL/GenBank/DDBJ whole genome shotgun (WGS) entry which is preliminary data.</text>
</comment>
<feature type="domain" description="SAP" evidence="2">
    <location>
        <begin position="3"/>
        <end position="37"/>
    </location>
</feature>
<feature type="region of interest" description="Disordered" evidence="1">
    <location>
        <begin position="93"/>
        <end position="147"/>
    </location>
</feature>
<feature type="non-terminal residue" evidence="3">
    <location>
        <position position="147"/>
    </location>
</feature>
<gene>
    <name evidence="3" type="ORF">CPELLU_LOCUS6977</name>
</gene>
<evidence type="ECO:0000259" key="2">
    <source>
        <dbReference type="PROSITE" id="PS50800"/>
    </source>
</evidence>
<dbReference type="Proteomes" id="UP000789759">
    <property type="component" value="Unassembled WGS sequence"/>
</dbReference>
<dbReference type="Gene3D" id="1.10.720.30">
    <property type="entry name" value="SAP domain"/>
    <property type="match status" value="1"/>
</dbReference>
<dbReference type="AlphaFoldDB" id="A0A9N9GEI0"/>
<dbReference type="PROSITE" id="PS50800">
    <property type="entry name" value="SAP"/>
    <property type="match status" value="1"/>
</dbReference>
<evidence type="ECO:0000256" key="1">
    <source>
        <dbReference type="SAM" id="MobiDB-lite"/>
    </source>
</evidence>
<dbReference type="EMBL" id="CAJVQA010004520">
    <property type="protein sequence ID" value="CAG8600686.1"/>
    <property type="molecule type" value="Genomic_DNA"/>
</dbReference>
<reference evidence="3" key="1">
    <citation type="submission" date="2021-06" db="EMBL/GenBank/DDBJ databases">
        <authorList>
            <person name="Kallberg Y."/>
            <person name="Tangrot J."/>
            <person name="Rosling A."/>
        </authorList>
    </citation>
    <scope>NUCLEOTIDE SEQUENCE</scope>
    <source>
        <strain evidence="3">FL966</strain>
    </source>
</reference>
<dbReference type="SMART" id="SM00513">
    <property type="entry name" value="SAP"/>
    <property type="match status" value="1"/>
</dbReference>